<feature type="transmembrane region" description="Helical" evidence="1">
    <location>
        <begin position="110"/>
        <end position="129"/>
    </location>
</feature>
<keyword evidence="1" id="KW-0812">Transmembrane</keyword>
<feature type="transmembrane region" description="Helical" evidence="1">
    <location>
        <begin position="162"/>
        <end position="185"/>
    </location>
</feature>
<comment type="caution">
    <text evidence="3">The sequence shown here is derived from an EMBL/GenBank/DDBJ whole genome shotgun (WGS) entry which is preliminary data.</text>
</comment>
<keyword evidence="1" id="KW-0472">Membrane</keyword>
<keyword evidence="4" id="KW-1185">Reference proteome</keyword>
<dbReference type="AlphaFoldDB" id="A0AAV4GT43"/>
<dbReference type="Proteomes" id="UP000762676">
    <property type="component" value="Unassembled WGS sequence"/>
</dbReference>
<evidence type="ECO:0000313" key="4">
    <source>
        <dbReference type="Proteomes" id="UP000762676"/>
    </source>
</evidence>
<evidence type="ECO:0000256" key="1">
    <source>
        <dbReference type="SAM" id="Phobius"/>
    </source>
</evidence>
<accession>A0AAV4GT43</accession>
<evidence type="ECO:0000256" key="2">
    <source>
        <dbReference type="SAM" id="SignalP"/>
    </source>
</evidence>
<protein>
    <submittedName>
        <fullName evidence="3">Uncharacterized protein</fullName>
    </submittedName>
</protein>
<feature type="signal peptide" evidence="2">
    <location>
        <begin position="1"/>
        <end position="20"/>
    </location>
</feature>
<name>A0AAV4GT43_9GAST</name>
<organism evidence="3 4">
    <name type="scientific">Elysia marginata</name>
    <dbReference type="NCBI Taxonomy" id="1093978"/>
    <lineage>
        <taxon>Eukaryota</taxon>
        <taxon>Metazoa</taxon>
        <taxon>Spiralia</taxon>
        <taxon>Lophotrochozoa</taxon>
        <taxon>Mollusca</taxon>
        <taxon>Gastropoda</taxon>
        <taxon>Heterobranchia</taxon>
        <taxon>Euthyneura</taxon>
        <taxon>Panpulmonata</taxon>
        <taxon>Sacoglossa</taxon>
        <taxon>Placobranchoidea</taxon>
        <taxon>Plakobranchidae</taxon>
        <taxon>Elysia</taxon>
    </lineage>
</organism>
<feature type="transmembrane region" description="Helical" evidence="1">
    <location>
        <begin position="77"/>
        <end position="98"/>
    </location>
</feature>
<keyword evidence="1" id="KW-1133">Transmembrane helix</keyword>
<keyword evidence="2" id="KW-0732">Signal</keyword>
<gene>
    <name evidence="3" type="ORF">ElyMa_000748700</name>
</gene>
<reference evidence="3 4" key="1">
    <citation type="journal article" date="2021" name="Elife">
        <title>Chloroplast acquisition without the gene transfer in kleptoplastic sea slugs, Plakobranchus ocellatus.</title>
        <authorList>
            <person name="Maeda T."/>
            <person name="Takahashi S."/>
            <person name="Yoshida T."/>
            <person name="Shimamura S."/>
            <person name="Takaki Y."/>
            <person name="Nagai Y."/>
            <person name="Toyoda A."/>
            <person name="Suzuki Y."/>
            <person name="Arimoto A."/>
            <person name="Ishii H."/>
            <person name="Satoh N."/>
            <person name="Nishiyama T."/>
            <person name="Hasebe M."/>
            <person name="Maruyama T."/>
            <person name="Minagawa J."/>
            <person name="Obokata J."/>
            <person name="Shigenobu S."/>
        </authorList>
    </citation>
    <scope>NUCLEOTIDE SEQUENCE [LARGE SCALE GENOMIC DNA]</scope>
</reference>
<sequence>MASLCLYVGLLSSMLSLTCIVFGMSSSQWMQIRSFYFAHDVGIMRHCDVLSQACGDMEWINDLVDAQYATLFRSLQAMYLLHCVGMLVSGVMYALYAIRFFEAKGGFRALTAFNFLTMGAGIYTLALYGTKYRKFFGLTSPEYDDNIIINLNGHGSHHVADFGYGFIIAAIGCVLSGIVTICSGLEASKAVDLLRNMQNRLTVWTSPYTLFVDQEA</sequence>
<evidence type="ECO:0000313" key="3">
    <source>
        <dbReference type="EMBL" id="GFR87515.1"/>
    </source>
</evidence>
<dbReference type="EMBL" id="BMAT01001520">
    <property type="protein sequence ID" value="GFR87515.1"/>
    <property type="molecule type" value="Genomic_DNA"/>
</dbReference>
<proteinExistence type="predicted"/>
<feature type="chain" id="PRO_5043595937" evidence="2">
    <location>
        <begin position="21"/>
        <end position="216"/>
    </location>
</feature>